<reference evidence="10 11" key="1">
    <citation type="submission" date="2013-08" db="EMBL/GenBank/DDBJ databases">
        <title>The genome sequence of Skermanella stibiiresistens.</title>
        <authorList>
            <person name="Zhu W."/>
            <person name="Wang G."/>
        </authorList>
    </citation>
    <scope>NUCLEOTIDE SEQUENCE [LARGE SCALE GENOMIC DNA]</scope>
    <source>
        <strain evidence="10 11">SB22</strain>
    </source>
</reference>
<evidence type="ECO:0000256" key="6">
    <source>
        <dbReference type="PROSITE-ProRule" id="PRU00050"/>
    </source>
</evidence>
<evidence type="ECO:0000256" key="3">
    <source>
        <dbReference type="ARBA" id="ARBA00022801"/>
    </source>
</evidence>
<dbReference type="CDD" id="cd16432">
    <property type="entry name" value="CheB_Rec"/>
    <property type="match status" value="1"/>
</dbReference>
<keyword evidence="3 5" id="KW-0378">Hydrolase</keyword>
<feature type="active site" evidence="5 6">
    <location>
        <position position="300"/>
    </location>
</feature>
<protein>
    <recommendedName>
        <fullName evidence="5">Protein-glutamate methylesterase/protein-glutamine glutaminase</fullName>
        <ecNumber evidence="5">3.1.1.61</ecNumber>
        <ecNumber evidence="5">3.5.1.44</ecNumber>
    </recommendedName>
</protein>
<dbReference type="GO" id="GO:0000156">
    <property type="term" value="F:phosphorelay response regulator activity"/>
    <property type="evidence" value="ECO:0007669"/>
    <property type="project" value="InterPro"/>
</dbReference>
<dbReference type="EC" id="3.1.1.61" evidence="5"/>
<dbReference type="EMBL" id="AVFL01000003">
    <property type="protein sequence ID" value="EWY41627.1"/>
    <property type="molecule type" value="Genomic_DNA"/>
</dbReference>
<organism evidence="10 11">
    <name type="scientific">Skermanella stibiiresistens SB22</name>
    <dbReference type="NCBI Taxonomy" id="1385369"/>
    <lineage>
        <taxon>Bacteria</taxon>
        <taxon>Pseudomonadati</taxon>
        <taxon>Pseudomonadota</taxon>
        <taxon>Alphaproteobacteria</taxon>
        <taxon>Rhodospirillales</taxon>
        <taxon>Azospirillaceae</taxon>
        <taxon>Skermanella</taxon>
    </lineage>
</organism>
<accession>W9HAC1</accession>
<evidence type="ECO:0000259" key="9">
    <source>
        <dbReference type="PROSITE" id="PS50122"/>
    </source>
</evidence>
<comment type="PTM">
    <text evidence="5">Phosphorylated by CheA. Phosphorylation of the N-terminal regulatory domain activates the methylesterase activity.</text>
</comment>
<sequence length="372" mass="39715">MRPKIRVLIVDDSASIRQTLADIIGGDPDLEVMGTATDPFVAAARIQKEVPDVIILDVEMPRMDGITFLRKIMAQRPIPVVMCSSLTEENSETLVHAMEAGALDVICKPRTDTKQFLLESSVRIRDAIKGAARAKWSRSGRPSRTVEAKLSADVILPPPVAAKAMARTTERVVCVGASTGGTEALRRVLEALPVDSPGVVIVQHMPEMFTAAFARRLDGICQVEVREARDGDAVLPGLVLIAPGNSHMLLHRGGARYNVAIKDGPLVSRHRPSVDVLFRSAAQYAGANAVGIIMTGMGDDGAHGLLEMRKAGATTLAQDEETCVVFGMPKEAMALGAVDRVVPLDHIAAEITRARAGTASYRSSLSGSDIDD</sequence>
<comment type="catalytic activity">
    <reaction evidence="4 5">
        <text>[protein]-L-glutamate 5-O-methyl ester + H2O = L-glutamyl-[protein] + methanol + H(+)</text>
        <dbReference type="Rhea" id="RHEA:23236"/>
        <dbReference type="Rhea" id="RHEA-COMP:10208"/>
        <dbReference type="Rhea" id="RHEA-COMP:10311"/>
        <dbReference type="ChEBI" id="CHEBI:15377"/>
        <dbReference type="ChEBI" id="CHEBI:15378"/>
        <dbReference type="ChEBI" id="CHEBI:17790"/>
        <dbReference type="ChEBI" id="CHEBI:29973"/>
        <dbReference type="ChEBI" id="CHEBI:82795"/>
        <dbReference type="EC" id="3.1.1.61"/>
    </reaction>
</comment>
<comment type="function">
    <text evidence="5">Involved in chemotaxis. Part of a chemotaxis signal transduction system that modulates chemotaxis in response to various stimuli. Catalyzes the demethylation of specific methylglutamate residues introduced into the chemoreceptors (methyl-accepting chemotaxis proteins or MCP) by CheR. Also mediates the irreversible deamidation of specific glutamine residues to glutamic acid.</text>
</comment>
<dbReference type="PANTHER" id="PTHR42872:SF6">
    <property type="entry name" value="PROTEIN-GLUTAMATE METHYLESTERASE_PROTEIN-GLUTAMINE GLUTAMINASE"/>
    <property type="match status" value="1"/>
</dbReference>
<comment type="similarity">
    <text evidence="5">Belongs to the CheB family.</text>
</comment>
<gene>
    <name evidence="5" type="primary">cheB</name>
    <name evidence="10" type="ORF">N825_24070</name>
</gene>
<dbReference type="GO" id="GO:0005737">
    <property type="term" value="C:cytoplasm"/>
    <property type="evidence" value="ECO:0007669"/>
    <property type="project" value="UniProtKB-SubCell"/>
</dbReference>
<dbReference type="PIRSF" id="PIRSF000876">
    <property type="entry name" value="RR_chemtxs_CheB"/>
    <property type="match status" value="1"/>
</dbReference>
<dbReference type="PATRIC" id="fig|1385369.3.peg.1145"/>
<feature type="active site" evidence="5 6">
    <location>
        <position position="204"/>
    </location>
</feature>
<dbReference type="InterPro" id="IPR008248">
    <property type="entry name" value="CheB-like"/>
</dbReference>
<name>W9HAC1_9PROT</name>
<dbReference type="SMART" id="SM00448">
    <property type="entry name" value="REC"/>
    <property type="match status" value="1"/>
</dbReference>
<evidence type="ECO:0000313" key="10">
    <source>
        <dbReference type="EMBL" id="EWY41627.1"/>
    </source>
</evidence>
<comment type="caution">
    <text evidence="10">The sequence shown here is derived from an EMBL/GenBank/DDBJ whole genome shotgun (WGS) entry which is preliminary data.</text>
</comment>
<dbReference type="GO" id="GO:0050568">
    <property type="term" value="F:protein-glutamine glutaminase activity"/>
    <property type="evidence" value="ECO:0007669"/>
    <property type="project" value="UniProtKB-UniRule"/>
</dbReference>
<dbReference type="EC" id="3.5.1.44" evidence="5"/>
<dbReference type="SUPFAM" id="SSF52738">
    <property type="entry name" value="Methylesterase CheB, C-terminal domain"/>
    <property type="match status" value="1"/>
</dbReference>
<dbReference type="Proteomes" id="UP000019486">
    <property type="component" value="Unassembled WGS sequence"/>
</dbReference>
<feature type="active site" evidence="5 6">
    <location>
        <position position="178"/>
    </location>
</feature>
<keyword evidence="5 7" id="KW-0597">Phosphoprotein</keyword>
<dbReference type="STRING" id="1385369.N825_24070"/>
<evidence type="ECO:0000256" key="4">
    <source>
        <dbReference type="ARBA" id="ARBA00048267"/>
    </source>
</evidence>
<dbReference type="CDD" id="cd17541">
    <property type="entry name" value="REC_CheB-like"/>
    <property type="match status" value="1"/>
</dbReference>
<dbReference type="PANTHER" id="PTHR42872">
    <property type="entry name" value="PROTEIN-GLUTAMATE METHYLESTERASE/PROTEIN-GLUTAMINE GLUTAMINASE"/>
    <property type="match status" value="1"/>
</dbReference>
<dbReference type="OrthoDB" id="9793421at2"/>
<dbReference type="RefSeq" id="WP_037448143.1">
    <property type="nucleotide sequence ID" value="NZ_AVFL01000003.1"/>
</dbReference>
<dbReference type="InterPro" id="IPR011006">
    <property type="entry name" value="CheY-like_superfamily"/>
</dbReference>
<dbReference type="PROSITE" id="PS50122">
    <property type="entry name" value="CHEB"/>
    <property type="match status" value="1"/>
</dbReference>
<dbReference type="AlphaFoldDB" id="W9HAC1"/>
<dbReference type="Pfam" id="PF01339">
    <property type="entry name" value="CheB_methylest"/>
    <property type="match status" value="1"/>
</dbReference>
<evidence type="ECO:0000256" key="2">
    <source>
        <dbReference type="ARBA" id="ARBA00022500"/>
    </source>
</evidence>
<dbReference type="HAMAP" id="MF_00099">
    <property type="entry name" value="CheB_chemtxs"/>
    <property type="match status" value="1"/>
</dbReference>
<comment type="subcellular location">
    <subcellularLocation>
        <location evidence="5">Cytoplasm</location>
    </subcellularLocation>
</comment>
<dbReference type="InterPro" id="IPR001789">
    <property type="entry name" value="Sig_transdc_resp-reg_receiver"/>
</dbReference>
<dbReference type="NCBIfam" id="NF001965">
    <property type="entry name" value="PRK00742.1"/>
    <property type="match status" value="1"/>
</dbReference>
<evidence type="ECO:0000256" key="1">
    <source>
        <dbReference type="ARBA" id="ARBA00022490"/>
    </source>
</evidence>
<dbReference type="PROSITE" id="PS50110">
    <property type="entry name" value="RESPONSE_REGULATORY"/>
    <property type="match status" value="1"/>
</dbReference>
<comment type="domain">
    <text evidence="5">Contains a C-terminal catalytic domain, and an N-terminal region which modulates catalytic activity.</text>
</comment>
<comment type="catalytic activity">
    <reaction evidence="5">
        <text>L-glutaminyl-[protein] + H2O = L-glutamyl-[protein] + NH4(+)</text>
        <dbReference type="Rhea" id="RHEA:16441"/>
        <dbReference type="Rhea" id="RHEA-COMP:10207"/>
        <dbReference type="Rhea" id="RHEA-COMP:10208"/>
        <dbReference type="ChEBI" id="CHEBI:15377"/>
        <dbReference type="ChEBI" id="CHEBI:28938"/>
        <dbReference type="ChEBI" id="CHEBI:29973"/>
        <dbReference type="ChEBI" id="CHEBI:30011"/>
        <dbReference type="EC" id="3.5.1.44"/>
    </reaction>
</comment>
<dbReference type="NCBIfam" id="NF009206">
    <property type="entry name" value="PRK12555.1"/>
    <property type="match status" value="1"/>
</dbReference>
<feature type="modified residue" description="4-aspartylphosphate" evidence="5 7">
    <location>
        <position position="57"/>
    </location>
</feature>
<dbReference type="Pfam" id="PF00072">
    <property type="entry name" value="Response_reg"/>
    <property type="match status" value="1"/>
</dbReference>
<keyword evidence="11" id="KW-1185">Reference proteome</keyword>
<dbReference type="InterPro" id="IPR000673">
    <property type="entry name" value="Sig_transdc_resp-reg_Me-estase"/>
</dbReference>
<dbReference type="Gene3D" id="3.40.50.180">
    <property type="entry name" value="Methylesterase CheB, C-terminal domain"/>
    <property type="match status" value="1"/>
</dbReference>
<keyword evidence="1 5" id="KW-0963">Cytoplasm</keyword>
<evidence type="ECO:0000256" key="7">
    <source>
        <dbReference type="PROSITE-ProRule" id="PRU00169"/>
    </source>
</evidence>
<dbReference type="Gene3D" id="3.40.50.2300">
    <property type="match status" value="1"/>
</dbReference>
<evidence type="ECO:0000256" key="5">
    <source>
        <dbReference type="HAMAP-Rule" id="MF_00099"/>
    </source>
</evidence>
<keyword evidence="2 5" id="KW-0145">Chemotaxis</keyword>
<dbReference type="InterPro" id="IPR035909">
    <property type="entry name" value="CheB_C"/>
</dbReference>
<evidence type="ECO:0000259" key="8">
    <source>
        <dbReference type="PROSITE" id="PS50110"/>
    </source>
</evidence>
<dbReference type="GO" id="GO:0006935">
    <property type="term" value="P:chemotaxis"/>
    <property type="evidence" value="ECO:0007669"/>
    <property type="project" value="UniProtKB-UniRule"/>
</dbReference>
<proteinExistence type="inferred from homology"/>
<dbReference type="GO" id="GO:0008984">
    <property type="term" value="F:protein-glutamate methylesterase activity"/>
    <property type="evidence" value="ECO:0007669"/>
    <property type="project" value="UniProtKB-UniRule"/>
</dbReference>
<evidence type="ECO:0000313" key="11">
    <source>
        <dbReference type="Proteomes" id="UP000019486"/>
    </source>
</evidence>
<dbReference type="SUPFAM" id="SSF52172">
    <property type="entry name" value="CheY-like"/>
    <property type="match status" value="1"/>
</dbReference>
<feature type="domain" description="Response regulatory" evidence="8">
    <location>
        <begin position="6"/>
        <end position="123"/>
    </location>
</feature>
<feature type="domain" description="CheB-type methylesterase" evidence="9">
    <location>
        <begin position="166"/>
        <end position="352"/>
    </location>
</feature>